<name>A0A0B5BBQ9_9BACT</name>
<feature type="signal peptide" evidence="1">
    <location>
        <begin position="1"/>
        <end position="20"/>
    </location>
</feature>
<protein>
    <recommendedName>
        <fullName evidence="2">Glycine zipper 2TM domain-containing protein</fullName>
    </recommendedName>
</protein>
<accession>A0A0B5BBQ9</accession>
<evidence type="ECO:0000259" key="2">
    <source>
        <dbReference type="Pfam" id="PF05433"/>
    </source>
</evidence>
<sequence length="140" mass="15077">MSITRNAIALLLLASLTMTAGCTTYQAQGGMAGGAMGGLAGAILDHRNPWRGGVVGAVLGSVAGATISEISVRGSREAVGAGRPVEYRTDDGRGYYHAEPVQVDQHTKCRKVRERIYDNDRLVKDHVREVCEGEKDEDRY</sequence>
<dbReference type="EMBL" id="CP009788">
    <property type="protein sequence ID" value="AJE02439.1"/>
    <property type="molecule type" value="Genomic_DNA"/>
</dbReference>
<reference evidence="3 4" key="1">
    <citation type="journal article" date="2015" name="Genome Announc.">
        <title>Complete Genome of Geobacter pickeringii G13T, a Metal-Reducing Isolate from Sedimentary Kaolin Deposits.</title>
        <authorList>
            <person name="Badalamenti J.P."/>
            <person name="Bond D.R."/>
        </authorList>
    </citation>
    <scope>NUCLEOTIDE SEQUENCE [LARGE SCALE GENOMIC DNA]</scope>
    <source>
        <strain evidence="3 4">G13</strain>
    </source>
</reference>
<dbReference type="PROSITE" id="PS51257">
    <property type="entry name" value="PROKAR_LIPOPROTEIN"/>
    <property type="match status" value="1"/>
</dbReference>
<dbReference type="HOGENOM" id="CLU_150578_0_0_7"/>
<dbReference type="STRING" id="345632.GPICK_02745"/>
<dbReference type="Proteomes" id="UP000057609">
    <property type="component" value="Chromosome"/>
</dbReference>
<dbReference type="Pfam" id="PF05433">
    <property type="entry name" value="Rick_17kDa_Anti"/>
    <property type="match status" value="1"/>
</dbReference>
<keyword evidence="1" id="KW-0732">Signal</keyword>
<feature type="chain" id="PRO_5002098875" description="Glycine zipper 2TM domain-containing protein" evidence="1">
    <location>
        <begin position="21"/>
        <end position="140"/>
    </location>
</feature>
<feature type="domain" description="Glycine zipper 2TM" evidence="2">
    <location>
        <begin position="29"/>
        <end position="67"/>
    </location>
</feature>
<dbReference type="KEGG" id="gpi:GPICK_02745"/>
<keyword evidence="4" id="KW-1185">Reference proteome</keyword>
<dbReference type="RefSeq" id="WP_039740310.1">
    <property type="nucleotide sequence ID" value="NZ_CP009788.1"/>
</dbReference>
<organism evidence="3 4">
    <name type="scientific">Geobacter pickeringii</name>
    <dbReference type="NCBI Taxonomy" id="345632"/>
    <lineage>
        <taxon>Bacteria</taxon>
        <taxon>Pseudomonadati</taxon>
        <taxon>Thermodesulfobacteriota</taxon>
        <taxon>Desulfuromonadia</taxon>
        <taxon>Geobacterales</taxon>
        <taxon>Geobacteraceae</taxon>
        <taxon>Geobacter</taxon>
    </lineage>
</organism>
<dbReference type="GO" id="GO:0019867">
    <property type="term" value="C:outer membrane"/>
    <property type="evidence" value="ECO:0007669"/>
    <property type="project" value="InterPro"/>
</dbReference>
<gene>
    <name evidence="3" type="ORF">GPICK_02745</name>
</gene>
<evidence type="ECO:0000256" key="1">
    <source>
        <dbReference type="SAM" id="SignalP"/>
    </source>
</evidence>
<evidence type="ECO:0000313" key="3">
    <source>
        <dbReference type="EMBL" id="AJE02439.1"/>
    </source>
</evidence>
<dbReference type="InterPro" id="IPR008816">
    <property type="entry name" value="Gly_zipper_2TM_dom"/>
</dbReference>
<dbReference type="AlphaFoldDB" id="A0A0B5BBQ9"/>
<proteinExistence type="predicted"/>
<evidence type="ECO:0000313" key="4">
    <source>
        <dbReference type="Proteomes" id="UP000057609"/>
    </source>
</evidence>